<accession>A0A9E2NSK8</accession>
<dbReference type="GO" id="GO:0046872">
    <property type="term" value="F:metal ion binding"/>
    <property type="evidence" value="ECO:0007669"/>
    <property type="project" value="UniProtKB-KW"/>
</dbReference>
<keyword evidence="4" id="KW-0479">Metal-binding</keyword>
<evidence type="ECO:0000313" key="12">
    <source>
        <dbReference type="EMBL" id="MBU3827298.1"/>
    </source>
</evidence>
<dbReference type="PANTHER" id="PTHR21666">
    <property type="entry name" value="PEPTIDASE-RELATED"/>
    <property type="match status" value="1"/>
</dbReference>
<evidence type="ECO:0000256" key="3">
    <source>
        <dbReference type="ARBA" id="ARBA00022670"/>
    </source>
</evidence>
<comment type="caution">
    <text evidence="12">The sequence shown here is derived from an EMBL/GenBank/DDBJ whole genome shotgun (WGS) entry which is preliminary data.</text>
</comment>
<comment type="cofactor">
    <cofactor evidence="1">
        <name>Zn(2+)</name>
        <dbReference type="ChEBI" id="CHEBI:29105"/>
    </cofactor>
</comment>
<feature type="domain" description="DD-carboxypeptidase/endopeptidase Mpg-like N-terminal" evidence="11">
    <location>
        <begin position="221"/>
        <end position="307"/>
    </location>
</feature>
<dbReference type="SUPFAM" id="SSF51261">
    <property type="entry name" value="Duplicated hybrid motif"/>
    <property type="match status" value="1"/>
</dbReference>
<dbReference type="GO" id="GO:0004222">
    <property type="term" value="F:metalloendopeptidase activity"/>
    <property type="evidence" value="ECO:0007669"/>
    <property type="project" value="TreeGrafter"/>
</dbReference>
<dbReference type="AlphaFoldDB" id="A0A9E2NSK8"/>
<evidence type="ECO:0000256" key="8">
    <source>
        <dbReference type="SAM" id="MobiDB-lite"/>
    </source>
</evidence>
<comment type="subcellular location">
    <subcellularLocation>
        <location evidence="2">Cell envelope</location>
    </subcellularLocation>
</comment>
<dbReference type="CDD" id="cd12797">
    <property type="entry name" value="M23_peptidase"/>
    <property type="match status" value="1"/>
</dbReference>
<feature type="compositionally biased region" description="Low complexity" evidence="8">
    <location>
        <begin position="115"/>
        <end position="135"/>
    </location>
</feature>
<dbReference type="InterPro" id="IPR016047">
    <property type="entry name" value="M23ase_b-sheet_dom"/>
</dbReference>
<name>A0A9E2NSK8_9GAMM</name>
<dbReference type="PANTHER" id="PTHR21666:SF292">
    <property type="entry name" value="MUREIN DD-ENDOPEPTIDASE MEPM"/>
    <property type="match status" value="1"/>
</dbReference>
<dbReference type="EMBL" id="JAHLFG010000081">
    <property type="protein sequence ID" value="MBU3827298.1"/>
    <property type="molecule type" value="Genomic_DNA"/>
</dbReference>
<dbReference type="InterPro" id="IPR054512">
    <property type="entry name" value="NMB0315-like_N"/>
</dbReference>
<dbReference type="Proteomes" id="UP000824150">
    <property type="component" value="Unassembled WGS sequence"/>
</dbReference>
<dbReference type="GO" id="GO:0030313">
    <property type="term" value="C:cell envelope"/>
    <property type="evidence" value="ECO:0007669"/>
    <property type="project" value="UniProtKB-SubCell"/>
</dbReference>
<feature type="domain" description="Csd3-like second N-terminal" evidence="10">
    <location>
        <begin position="373"/>
        <end position="479"/>
    </location>
</feature>
<protein>
    <submittedName>
        <fullName evidence="12">Peptidoglycan DD-metalloendopeptidase family protein</fullName>
    </submittedName>
</protein>
<evidence type="ECO:0000256" key="1">
    <source>
        <dbReference type="ARBA" id="ARBA00001947"/>
    </source>
</evidence>
<dbReference type="Pfam" id="PF01551">
    <property type="entry name" value="Peptidase_M23"/>
    <property type="match status" value="1"/>
</dbReference>
<keyword evidence="5" id="KW-0378">Hydrolase</keyword>
<evidence type="ECO:0000259" key="10">
    <source>
        <dbReference type="Pfam" id="PF19425"/>
    </source>
</evidence>
<dbReference type="Pfam" id="PF19425">
    <property type="entry name" value="Csd3_N2"/>
    <property type="match status" value="1"/>
</dbReference>
<feature type="domain" description="M23ase beta-sheet core" evidence="9">
    <location>
        <begin position="491"/>
        <end position="584"/>
    </location>
</feature>
<keyword evidence="7" id="KW-0482">Metalloprotease</keyword>
<dbReference type="Gene3D" id="2.70.70.10">
    <property type="entry name" value="Glucose Permease (Domain IIA)"/>
    <property type="match status" value="1"/>
</dbReference>
<sequence length="626" mass="69336">MFFIETYYPSSTTLQHASCSMKFEDFVSVDTREAALGARPLPKKHIIAISGTICIAAALSLIMPQPESAQDLPTEVTASLREINTPAPANPAQALISYAQNQFAPSEEAKPQPPVTVAATNTASPATTTPTTSSTLQREVQRMMQPQATLTEVLTANRPTKYEATAHKDVVVAKQPQNLDNYDDLLPESELQDADSALNAKIRKLAQEENANAPIQSVPAKWYVEDIKRGDTLSSVFSDLNIPYNTMQAITSHKEAGHNLTSLRPGNTLSFLIDDDNKLVAFVKQLNKTEQLRFYRDDTSKLNFIAVREPIGKHLQDDSDAIVPEKNSLVAKTSVALQKQPESKVTNPADISNDVPLSQRRGRLVVVNIGKGQAFSSAALNAGLTYGEIDQILRLFQGRIQFSRHIQPGDSMRVLFSESKGKGKINAVEFNTKRFGKIATYRNIEDNKYYDENGYNSSSANFRRFPLNGKVRISSGFNPHRRHPVTGRVRPHNGTDFAVRIGTPVIAPADGVVVKATYSRSAGYYIVLRHRGSYSTVYMHLSKINVKPGQRVKIGSTIARSGNTGMSTGPHLHYELRRNGRPVNAMRVNLPKNIDSTVAKKQRQRFANNVKLYKRELYQESLMANL</sequence>
<feature type="region of interest" description="Disordered" evidence="8">
    <location>
        <begin position="103"/>
        <end position="139"/>
    </location>
</feature>
<dbReference type="InterPro" id="IPR050570">
    <property type="entry name" value="Cell_wall_metabolism_enzyme"/>
</dbReference>
<dbReference type="Gene3D" id="3.10.450.350">
    <property type="match status" value="2"/>
</dbReference>
<evidence type="ECO:0000256" key="6">
    <source>
        <dbReference type="ARBA" id="ARBA00022833"/>
    </source>
</evidence>
<evidence type="ECO:0000256" key="5">
    <source>
        <dbReference type="ARBA" id="ARBA00022801"/>
    </source>
</evidence>
<evidence type="ECO:0000256" key="7">
    <source>
        <dbReference type="ARBA" id="ARBA00023049"/>
    </source>
</evidence>
<dbReference type="FunFam" id="2.70.70.10:FF:000002">
    <property type="entry name" value="Murein DD-endopeptidase MepM"/>
    <property type="match status" value="1"/>
</dbReference>
<dbReference type="GO" id="GO:0006508">
    <property type="term" value="P:proteolysis"/>
    <property type="evidence" value="ECO:0007669"/>
    <property type="project" value="UniProtKB-KW"/>
</dbReference>
<reference evidence="12" key="1">
    <citation type="journal article" date="2021" name="PeerJ">
        <title>Extensive microbial diversity within the chicken gut microbiome revealed by metagenomics and culture.</title>
        <authorList>
            <person name="Gilroy R."/>
            <person name="Ravi A."/>
            <person name="Getino M."/>
            <person name="Pursley I."/>
            <person name="Horton D.L."/>
            <person name="Alikhan N.F."/>
            <person name="Baker D."/>
            <person name="Gharbi K."/>
            <person name="Hall N."/>
            <person name="Watson M."/>
            <person name="Adriaenssens E.M."/>
            <person name="Foster-Nyarko E."/>
            <person name="Jarju S."/>
            <person name="Secka A."/>
            <person name="Antonio M."/>
            <person name="Oren A."/>
            <person name="Chaudhuri R.R."/>
            <person name="La Ragione R."/>
            <person name="Hildebrand F."/>
            <person name="Pallen M.J."/>
        </authorList>
    </citation>
    <scope>NUCLEOTIDE SEQUENCE</scope>
    <source>
        <strain evidence="12">687</strain>
    </source>
</reference>
<evidence type="ECO:0000256" key="2">
    <source>
        <dbReference type="ARBA" id="ARBA00004196"/>
    </source>
</evidence>
<evidence type="ECO:0000259" key="11">
    <source>
        <dbReference type="Pfam" id="PF22310"/>
    </source>
</evidence>
<organism evidence="12 13">
    <name type="scientific">Candidatus Anaerobiospirillum merdipullorum</name>
    <dbReference type="NCBI Taxonomy" id="2838450"/>
    <lineage>
        <taxon>Bacteria</taxon>
        <taxon>Pseudomonadati</taxon>
        <taxon>Pseudomonadota</taxon>
        <taxon>Gammaproteobacteria</taxon>
        <taxon>Aeromonadales</taxon>
        <taxon>Succinivibrionaceae</taxon>
        <taxon>Anaerobiospirillum</taxon>
    </lineage>
</organism>
<proteinExistence type="predicted"/>
<evidence type="ECO:0000259" key="9">
    <source>
        <dbReference type="Pfam" id="PF01551"/>
    </source>
</evidence>
<dbReference type="InterPro" id="IPR045834">
    <property type="entry name" value="Csd3_N2"/>
</dbReference>
<keyword evidence="6" id="KW-0862">Zinc</keyword>
<reference evidence="12" key="2">
    <citation type="submission" date="2021-04" db="EMBL/GenBank/DDBJ databases">
        <authorList>
            <person name="Gilroy R."/>
        </authorList>
    </citation>
    <scope>NUCLEOTIDE SEQUENCE</scope>
    <source>
        <strain evidence="12">687</strain>
    </source>
</reference>
<evidence type="ECO:0000313" key="13">
    <source>
        <dbReference type="Proteomes" id="UP000824150"/>
    </source>
</evidence>
<gene>
    <name evidence="12" type="ORF">IAA31_07395</name>
</gene>
<evidence type="ECO:0000256" key="4">
    <source>
        <dbReference type="ARBA" id="ARBA00022723"/>
    </source>
</evidence>
<dbReference type="InterPro" id="IPR011055">
    <property type="entry name" value="Dup_hybrid_motif"/>
</dbReference>
<keyword evidence="3" id="KW-0645">Protease</keyword>
<dbReference type="Pfam" id="PF22310">
    <property type="entry name" value="NMB0315_dom_I"/>
    <property type="match status" value="1"/>
</dbReference>